<keyword evidence="2" id="KW-1185">Reference proteome</keyword>
<name>A0A853A1F3_9ACTN</name>
<protein>
    <submittedName>
        <fullName evidence="1">Uncharacterized protein</fullName>
    </submittedName>
</protein>
<dbReference type="Proteomes" id="UP000567795">
    <property type="component" value="Unassembled WGS sequence"/>
</dbReference>
<dbReference type="AlphaFoldDB" id="A0A853A1F3"/>
<sequence>MRIGERVVDVDHAREGFYAGTDEHGHALVRPPDGGSPWATRPAALKPALIEINDAQRTADEARARLLARVIEANRRSRGEIL</sequence>
<comment type="caution">
    <text evidence="1">The sequence shown here is derived from an EMBL/GenBank/DDBJ whole genome shotgun (WGS) entry which is preliminary data.</text>
</comment>
<gene>
    <name evidence="1" type="ORF">FHU37_004223</name>
</gene>
<evidence type="ECO:0000313" key="2">
    <source>
        <dbReference type="Proteomes" id="UP000567795"/>
    </source>
</evidence>
<dbReference type="EMBL" id="JACBZD010000001">
    <property type="protein sequence ID" value="NYI07280.1"/>
    <property type="molecule type" value="Genomic_DNA"/>
</dbReference>
<dbReference type="RefSeq" id="WP_179815724.1">
    <property type="nucleotide sequence ID" value="NZ_JACBZD010000001.1"/>
</dbReference>
<proteinExistence type="predicted"/>
<evidence type="ECO:0000313" key="1">
    <source>
        <dbReference type="EMBL" id="NYI07280.1"/>
    </source>
</evidence>
<organism evidence="1 2">
    <name type="scientific">Allostreptomyces psammosilenae</name>
    <dbReference type="NCBI Taxonomy" id="1892865"/>
    <lineage>
        <taxon>Bacteria</taxon>
        <taxon>Bacillati</taxon>
        <taxon>Actinomycetota</taxon>
        <taxon>Actinomycetes</taxon>
        <taxon>Kitasatosporales</taxon>
        <taxon>Streptomycetaceae</taxon>
        <taxon>Allostreptomyces</taxon>
    </lineage>
</organism>
<accession>A0A853A1F3</accession>
<reference evidence="1 2" key="1">
    <citation type="submission" date="2020-07" db="EMBL/GenBank/DDBJ databases">
        <title>Sequencing the genomes of 1000 actinobacteria strains.</title>
        <authorList>
            <person name="Klenk H.-P."/>
        </authorList>
    </citation>
    <scope>NUCLEOTIDE SEQUENCE [LARGE SCALE GENOMIC DNA]</scope>
    <source>
        <strain evidence="1 2">DSM 42178</strain>
    </source>
</reference>